<gene>
    <name evidence="2" type="ORF">NE237_000073</name>
</gene>
<dbReference type="Proteomes" id="UP001141806">
    <property type="component" value="Unassembled WGS sequence"/>
</dbReference>
<evidence type="ECO:0000313" key="3">
    <source>
        <dbReference type="Proteomes" id="UP001141806"/>
    </source>
</evidence>
<feature type="region of interest" description="Disordered" evidence="1">
    <location>
        <begin position="70"/>
        <end position="99"/>
    </location>
</feature>
<protein>
    <submittedName>
        <fullName evidence="2">Uncharacterized protein</fullName>
    </submittedName>
</protein>
<keyword evidence="3" id="KW-1185">Reference proteome</keyword>
<dbReference type="OrthoDB" id="2005027at2759"/>
<dbReference type="AlphaFoldDB" id="A0A9Q0GNZ7"/>
<dbReference type="EMBL" id="JAMYWD010000270">
    <property type="protein sequence ID" value="KAJ4949825.1"/>
    <property type="molecule type" value="Genomic_DNA"/>
</dbReference>
<name>A0A9Q0GNZ7_9MAGN</name>
<evidence type="ECO:0000313" key="2">
    <source>
        <dbReference type="EMBL" id="KAJ4949825.1"/>
    </source>
</evidence>
<comment type="caution">
    <text evidence="2">The sequence shown here is derived from an EMBL/GenBank/DDBJ whole genome shotgun (WGS) entry which is preliminary data.</text>
</comment>
<organism evidence="2 3">
    <name type="scientific">Protea cynaroides</name>
    <dbReference type="NCBI Taxonomy" id="273540"/>
    <lineage>
        <taxon>Eukaryota</taxon>
        <taxon>Viridiplantae</taxon>
        <taxon>Streptophyta</taxon>
        <taxon>Embryophyta</taxon>
        <taxon>Tracheophyta</taxon>
        <taxon>Spermatophyta</taxon>
        <taxon>Magnoliopsida</taxon>
        <taxon>Proteales</taxon>
        <taxon>Proteaceae</taxon>
        <taxon>Protea</taxon>
    </lineage>
</organism>
<evidence type="ECO:0000256" key="1">
    <source>
        <dbReference type="SAM" id="MobiDB-lite"/>
    </source>
</evidence>
<accession>A0A9Q0GNZ7</accession>
<reference evidence="2" key="1">
    <citation type="journal article" date="2023" name="Plant J.">
        <title>The genome of the king protea, Protea cynaroides.</title>
        <authorList>
            <person name="Chang J."/>
            <person name="Duong T.A."/>
            <person name="Schoeman C."/>
            <person name="Ma X."/>
            <person name="Roodt D."/>
            <person name="Barker N."/>
            <person name="Li Z."/>
            <person name="Van de Peer Y."/>
            <person name="Mizrachi E."/>
        </authorList>
    </citation>
    <scope>NUCLEOTIDE SEQUENCE</scope>
    <source>
        <tissue evidence="2">Young leaves</tissue>
    </source>
</reference>
<proteinExistence type="predicted"/>
<sequence>MPLTRAVFRVAGPMDCKTASGVASPKYDGLIKRARSWGRPPELLSIDSVCFRGAWLEPLPLRLSKELKLAAPSSSPVRPGAKESMELTSSLRNESRRKD</sequence>